<dbReference type="GO" id="GO:0005524">
    <property type="term" value="F:ATP binding"/>
    <property type="evidence" value="ECO:0007669"/>
    <property type="project" value="UniProtKB-KW"/>
</dbReference>
<dbReference type="PANTHER" id="PTHR24220">
    <property type="entry name" value="IMPORT ATP-BINDING PROTEIN"/>
    <property type="match status" value="1"/>
</dbReference>
<protein>
    <submittedName>
        <fullName evidence="5">ABC transporter ATP-binding protein</fullName>
    </submittedName>
</protein>
<dbReference type="InterPro" id="IPR015854">
    <property type="entry name" value="ABC_transpr_LolD-like"/>
</dbReference>
<evidence type="ECO:0000313" key="5">
    <source>
        <dbReference type="EMBL" id="WIY01032.1"/>
    </source>
</evidence>
<accession>A0A9Y2JPI3</accession>
<dbReference type="RefSeq" id="WP_285997493.1">
    <property type="nucleotide sequence ID" value="NZ_CP127295.1"/>
</dbReference>
<dbReference type="GO" id="GO:0022857">
    <property type="term" value="F:transmembrane transporter activity"/>
    <property type="evidence" value="ECO:0007669"/>
    <property type="project" value="TreeGrafter"/>
</dbReference>
<dbReference type="GO" id="GO:0005886">
    <property type="term" value="C:plasma membrane"/>
    <property type="evidence" value="ECO:0007669"/>
    <property type="project" value="TreeGrafter"/>
</dbReference>
<evidence type="ECO:0000256" key="3">
    <source>
        <dbReference type="ARBA" id="ARBA00022840"/>
    </source>
</evidence>
<dbReference type="AlphaFoldDB" id="A0A9Y2JPI3"/>
<dbReference type="Gene3D" id="3.40.50.300">
    <property type="entry name" value="P-loop containing nucleotide triphosphate hydrolases"/>
    <property type="match status" value="1"/>
</dbReference>
<dbReference type="GO" id="GO:0016887">
    <property type="term" value="F:ATP hydrolysis activity"/>
    <property type="evidence" value="ECO:0007669"/>
    <property type="project" value="InterPro"/>
</dbReference>
<dbReference type="SUPFAM" id="SSF52540">
    <property type="entry name" value="P-loop containing nucleoside triphosphate hydrolases"/>
    <property type="match status" value="1"/>
</dbReference>
<dbReference type="SMART" id="SM00382">
    <property type="entry name" value="AAA"/>
    <property type="match status" value="1"/>
</dbReference>
<sequence length="254" mass="27069">MDSALEPQRIVNAHGQAAGTRIDLDDVCRYFTVGGATVKALDQVNLHVDESAFVVVLGASGSGKTTLLNMIGALDNPTSGTVRLAGVELTSASRAERTRIRRHTVSFIFQSFNLFPGLTARENVQFGADVAGRDEPGRVAAEVLAQVGLGERADHFAHQLSGGEQQRVAIARALATGNPILLADEPTGELDFRTGVQILELLRDQARAGRTVIVVTHNREISRAADRVIELSSGHIVGDGPPEGGRAELADLHW</sequence>
<reference evidence="5 6" key="1">
    <citation type="submission" date="2023-06" db="EMBL/GenBank/DDBJ databases">
        <authorList>
            <person name="Oyuntsetseg B."/>
            <person name="Kim S.B."/>
        </authorList>
    </citation>
    <scope>NUCLEOTIDE SEQUENCE [LARGE SCALE GENOMIC DNA]</scope>
    <source>
        <strain evidence="5 6">4-36</strain>
    </source>
</reference>
<dbReference type="InterPro" id="IPR017871">
    <property type="entry name" value="ABC_transporter-like_CS"/>
</dbReference>
<keyword evidence="6" id="KW-1185">Reference proteome</keyword>
<dbReference type="Pfam" id="PF00005">
    <property type="entry name" value="ABC_tran"/>
    <property type="match status" value="1"/>
</dbReference>
<dbReference type="PROSITE" id="PS50893">
    <property type="entry name" value="ABC_TRANSPORTER_2"/>
    <property type="match status" value="1"/>
</dbReference>
<keyword evidence="2" id="KW-0547">Nucleotide-binding</keyword>
<dbReference type="KEGG" id="amog:QRX60_44525"/>
<organism evidence="5 6">
    <name type="scientific">Amycolatopsis mongoliensis</name>
    <dbReference type="NCBI Taxonomy" id="715475"/>
    <lineage>
        <taxon>Bacteria</taxon>
        <taxon>Bacillati</taxon>
        <taxon>Actinomycetota</taxon>
        <taxon>Actinomycetes</taxon>
        <taxon>Pseudonocardiales</taxon>
        <taxon>Pseudonocardiaceae</taxon>
        <taxon>Amycolatopsis</taxon>
    </lineage>
</organism>
<dbReference type="InterPro" id="IPR027417">
    <property type="entry name" value="P-loop_NTPase"/>
</dbReference>
<name>A0A9Y2JPI3_9PSEU</name>
<proteinExistence type="predicted"/>
<dbReference type="EMBL" id="CP127295">
    <property type="protein sequence ID" value="WIY01032.1"/>
    <property type="molecule type" value="Genomic_DNA"/>
</dbReference>
<dbReference type="GO" id="GO:0098796">
    <property type="term" value="C:membrane protein complex"/>
    <property type="evidence" value="ECO:0007669"/>
    <property type="project" value="UniProtKB-ARBA"/>
</dbReference>
<evidence type="ECO:0000256" key="2">
    <source>
        <dbReference type="ARBA" id="ARBA00022741"/>
    </source>
</evidence>
<evidence type="ECO:0000313" key="6">
    <source>
        <dbReference type="Proteomes" id="UP001239397"/>
    </source>
</evidence>
<feature type="domain" description="ABC transporter" evidence="4">
    <location>
        <begin position="22"/>
        <end position="252"/>
    </location>
</feature>
<dbReference type="InterPro" id="IPR003593">
    <property type="entry name" value="AAA+_ATPase"/>
</dbReference>
<dbReference type="PROSITE" id="PS00211">
    <property type="entry name" value="ABC_TRANSPORTER_1"/>
    <property type="match status" value="1"/>
</dbReference>
<evidence type="ECO:0000259" key="4">
    <source>
        <dbReference type="PROSITE" id="PS50893"/>
    </source>
</evidence>
<dbReference type="FunFam" id="3.40.50.300:FF:000032">
    <property type="entry name" value="Export ABC transporter ATP-binding protein"/>
    <property type="match status" value="1"/>
</dbReference>
<keyword evidence="3 5" id="KW-0067">ATP-binding</keyword>
<dbReference type="InterPro" id="IPR003439">
    <property type="entry name" value="ABC_transporter-like_ATP-bd"/>
</dbReference>
<dbReference type="CDD" id="cd03255">
    <property type="entry name" value="ABC_MJ0796_LolCDE_FtsE"/>
    <property type="match status" value="1"/>
</dbReference>
<keyword evidence="1" id="KW-0813">Transport</keyword>
<gene>
    <name evidence="5" type="ORF">QRX60_44525</name>
</gene>
<dbReference type="InterPro" id="IPR017911">
    <property type="entry name" value="MacB-like_ATP-bd"/>
</dbReference>
<dbReference type="Proteomes" id="UP001239397">
    <property type="component" value="Chromosome"/>
</dbReference>
<evidence type="ECO:0000256" key="1">
    <source>
        <dbReference type="ARBA" id="ARBA00022448"/>
    </source>
</evidence>